<gene>
    <name evidence="2" type="ORF">BcabD6B2_45430</name>
</gene>
<organism evidence="2 3">
    <name type="scientific">Babesia caballi</name>
    <dbReference type="NCBI Taxonomy" id="5871"/>
    <lineage>
        <taxon>Eukaryota</taxon>
        <taxon>Sar</taxon>
        <taxon>Alveolata</taxon>
        <taxon>Apicomplexa</taxon>
        <taxon>Aconoidasida</taxon>
        <taxon>Piroplasmida</taxon>
        <taxon>Babesiidae</taxon>
        <taxon>Babesia</taxon>
    </lineage>
</organism>
<protein>
    <submittedName>
        <fullName evidence="2">COPII coat assembly protein SEC16</fullName>
    </submittedName>
</protein>
<sequence>MDRFEIFRNEAQTVESIGLFSFPAYRSAEWLEQHRLMPAVPGCLDNVSIEPQTLLNYANSKAYALKADAVRAEIRNALFRQALFKIQNIEVVASNKCPKYRILREIVKNSQPWYRSNVLQSKAFISEELWQIDRCGSLQSYKVVIRGAELQGISDYIWGLFRGKSSEEPGDFTEAHMGDENNFYYNEELKCWVVRGEEEKVARAAGDMPPPPRALETDAHPTVGSTESATRRGRLTSDKLYTQIPGVEVMESKAKLDMGPLVPLTAKSQFTPDTVNDESNNDYDFTN</sequence>
<dbReference type="RefSeq" id="XP_067717177.1">
    <property type="nucleotide sequence ID" value="XM_067861076.1"/>
</dbReference>
<evidence type="ECO:0000313" key="3">
    <source>
        <dbReference type="Proteomes" id="UP001497744"/>
    </source>
</evidence>
<reference evidence="2 3" key="1">
    <citation type="submission" date="2021-06" db="EMBL/GenBank/DDBJ databases">
        <title>Genome sequence of Babesia caballi.</title>
        <authorList>
            <person name="Yamagishi J."/>
            <person name="Kidaka T."/>
            <person name="Ochi A."/>
        </authorList>
    </citation>
    <scope>NUCLEOTIDE SEQUENCE [LARGE SCALE GENOMIC DNA]</scope>
    <source>
        <strain evidence="2">USDA-D6B2</strain>
    </source>
</reference>
<keyword evidence="3" id="KW-1185">Reference proteome</keyword>
<comment type="caution">
    <text evidence="2">The sequence shown here is derived from an EMBL/GenBank/DDBJ whole genome shotgun (WGS) entry which is preliminary data.</text>
</comment>
<dbReference type="Proteomes" id="UP001497744">
    <property type="component" value="Unassembled WGS sequence"/>
</dbReference>
<evidence type="ECO:0000313" key="2">
    <source>
        <dbReference type="EMBL" id="GIX65108.1"/>
    </source>
</evidence>
<dbReference type="EMBL" id="BPLF01000004">
    <property type="protein sequence ID" value="GIX65108.1"/>
    <property type="molecule type" value="Genomic_DNA"/>
</dbReference>
<dbReference type="AlphaFoldDB" id="A0AAV4LYP6"/>
<accession>A0AAV4LYP6</accession>
<name>A0AAV4LYP6_BABCB</name>
<evidence type="ECO:0000256" key="1">
    <source>
        <dbReference type="SAM" id="MobiDB-lite"/>
    </source>
</evidence>
<proteinExistence type="predicted"/>
<feature type="region of interest" description="Disordered" evidence="1">
    <location>
        <begin position="204"/>
        <end position="237"/>
    </location>
</feature>
<dbReference type="GeneID" id="94196589"/>